<protein>
    <recommendedName>
        <fullName evidence="4">hydroxyethylthiazole kinase</fullName>
        <ecNumber evidence="4">2.7.1.50</ecNumber>
    </recommendedName>
</protein>
<evidence type="ECO:0000256" key="3">
    <source>
        <dbReference type="ARBA" id="ARBA00004868"/>
    </source>
</evidence>
<evidence type="ECO:0000256" key="10">
    <source>
        <dbReference type="ARBA" id="ARBA00022842"/>
    </source>
</evidence>
<keyword evidence="11" id="KW-0784">Thiamine biosynthesis</keyword>
<evidence type="ECO:0000256" key="11">
    <source>
        <dbReference type="ARBA" id="ARBA00022977"/>
    </source>
</evidence>
<dbReference type="Gene3D" id="3.40.1190.20">
    <property type="match status" value="1"/>
</dbReference>
<dbReference type="AlphaFoldDB" id="T2SCI3"/>
<dbReference type="InterPro" id="IPR000417">
    <property type="entry name" value="Hyethyz_kinase"/>
</dbReference>
<comment type="caution">
    <text evidence="12">The sequence shown here is derived from an EMBL/GenBank/DDBJ whole genome shotgun (WGS) entry which is preliminary data.</text>
</comment>
<keyword evidence="8 12" id="KW-0418">Kinase</keyword>
<dbReference type="GO" id="GO:0000287">
    <property type="term" value="F:magnesium ion binding"/>
    <property type="evidence" value="ECO:0007669"/>
    <property type="project" value="InterPro"/>
</dbReference>
<sequence length="167" mass="17661">MLKELRQKRPLVHNITNYVAAQFVANGLLALGASPLMSDAIAEMPDLAKISDALAINIGTLNERAILCAKEAIKCYKALNKPIVLDPVGCSASALRHDTSLELLESEGVSVLRGNAAELGSLVGISCESKGLDSHDANTPVEIIKRAAQKYSVIAVMTGKTDYVSDG</sequence>
<evidence type="ECO:0000256" key="2">
    <source>
        <dbReference type="ARBA" id="ARBA00001946"/>
    </source>
</evidence>
<dbReference type="EC" id="2.7.1.50" evidence="4"/>
<reference evidence="12 13" key="1">
    <citation type="journal article" date="2013" name="Genome Announc.">
        <title>Draft Genome Sequences of Helicobacter pylori Strains Isolated from Regions of Low and High Gastric Cancer Risk in Colombia.</title>
        <authorList>
            <person name="Sheh A."/>
            <person name="Piazuelo M.B."/>
            <person name="Wilson K.T."/>
            <person name="Correa P."/>
            <person name="Fox J.G."/>
        </authorList>
    </citation>
    <scope>NUCLEOTIDE SEQUENCE [LARGE SCALE GENOMIC DNA]</scope>
    <source>
        <strain evidence="12 13">PZ5080</strain>
    </source>
</reference>
<name>T2SCI3_HELPX</name>
<dbReference type="UniPathway" id="UPA00060">
    <property type="reaction ID" value="UER00139"/>
</dbReference>
<evidence type="ECO:0000313" key="12">
    <source>
        <dbReference type="EMBL" id="EQD90446.1"/>
    </source>
</evidence>
<keyword evidence="5" id="KW-0808">Transferase</keyword>
<feature type="non-terminal residue" evidence="12">
    <location>
        <position position="167"/>
    </location>
</feature>
<evidence type="ECO:0000256" key="4">
    <source>
        <dbReference type="ARBA" id="ARBA00012129"/>
    </source>
</evidence>
<evidence type="ECO:0000256" key="1">
    <source>
        <dbReference type="ARBA" id="ARBA00001771"/>
    </source>
</evidence>
<evidence type="ECO:0000256" key="9">
    <source>
        <dbReference type="ARBA" id="ARBA00022840"/>
    </source>
</evidence>
<dbReference type="PRINTS" id="PR01099">
    <property type="entry name" value="HYETHTZKNASE"/>
</dbReference>
<dbReference type="GO" id="GO:0004417">
    <property type="term" value="F:hydroxyethylthiazole kinase activity"/>
    <property type="evidence" value="ECO:0007669"/>
    <property type="project" value="UniProtKB-EC"/>
</dbReference>
<organism evidence="12 13">
    <name type="scientific">Helicobacter pylori PZ5080</name>
    <dbReference type="NCBI Taxonomy" id="1337394"/>
    <lineage>
        <taxon>Bacteria</taxon>
        <taxon>Pseudomonadati</taxon>
        <taxon>Campylobacterota</taxon>
        <taxon>Epsilonproteobacteria</taxon>
        <taxon>Campylobacterales</taxon>
        <taxon>Helicobacteraceae</taxon>
        <taxon>Helicobacter</taxon>
    </lineage>
</organism>
<comment type="pathway">
    <text evidence="3">Cofactor biosynthesis; thiamine diphosphate biosynthesis; 4-methyl-5-(2-phosphoethyl)-thiazole from 5-(2-hydroxyethyl)-4-methylthiazole: step 1/1.</text>
</comment>
<dbReference type="Pfam" id="PF02110">
    <property type="entry name" value="HK"/>
    <property type="match status" value="1"/>
</dbReference>
<dbReference type="CDD" id="cd01170">
    <property type="entry name" value="THZ_kinase"/>
    <property type="match status" value="1"/>
</dbReference>
<comment type="catalytic activity">
    <reaction evidence="1">
        <text>5-(2-hydroxyethyl)-4-methylthiazole + ATP = 4-methyl-5-(2-phosphooxyethyl)-thiazole + ADP + H(+)</text>
        <dbReference type="Rhea" id="RHEA:24212"/>
        <dbReference type="ChEBI" id="CHEBI:15378"/>
        <dbReference type="ChEBI" id="CHEBI:17957"/>
        <dbReference type="ChEBI" id="CHEBI:30616"/>
        <dbReference type="ChEBI" id="CHEBI:58296"/>
        <dbReference type="ChEBI" id="CHEBI:456216"/>
        <dbReference type="EC" id="2.7.1.50"/>
    </reaction>
</comment>
<dbReference type="EMBL" id="ASYV01000230">
    <property type="protein sequence ID" value="EQD90446.1"/>
    <property type="molecule type" value="Genomic_DNA"/>
</dbReference>
<keyword evidence="6" id="KW-0479">Metal-binding</keyword>
<evidence type="ECO:0000313" key="13">
    <source>
        <dbReference type="Proteomes" id="UP000015663"/>
    </source>
</evidence>
<dbReference type="Proteomes" id="UP000015663">
    <property type="component" value="Unassembled WGS sequence"/>
</dbReference>
<keyword evidence="10" id="KW-0460">Magnesium</keyword>
<proteinExistence type="predicted"/>
<dbReference type="GO" id="GO:0005524">
    <property type="term" value="F:ATP binding"/>
    <property type="evidence" value="ECO:0007669"/>
    <property type="project" value="UniProtKB-KW"/>
</dbReference>
<keyword evidence="9" id="KW-0067">ATP-binding</keyword>
<dbReference type="SUPFAM" id="SSF53613">
    <property type="entry name" value="Ribokinase-like"/>
    <property type="match status" value="1"/>
</dbReference>
<keyword evidence="7" id="KW-0547">Nucleotide-binding</keyword>
<comment type="cofactor">
    <cofactor evidence="2">
        <name>Mg(2+)</name>
        <dbReference type="ChEBI" id="CHEBI:18420"/>
    </cofactor>
</comment>
<evidence type="ECO:0000256" key="8">
    <source>
        <dbReference type="ARBA" id="ARBA00022777"/>
    </source>
</evidence>
<accession>T2SCI3</accession>
<evidence type="ECO:0000256" key="6">
    <source>
        <dbReference type="ARBA" id="ARBA00022723"/>
    </source>
</evidence>
<gene>
    <name evidence="12" type="ORF">L934_06660</name>
</gene>
<dbReference type="GO" id="GO:0009229">
    <property type="term" value="P:thiamine diphosphate biosynthetic process"/>
    <property type="evidence" value="ECO:0007669"/>
    <property type="project" value="UniProtKB-UniPathway"/>
</dbReference>
<dbReference type="InterPro" id="IPR029056">
    <property type="entry name" value="Ribokinase-like"/>
</dbReference>
<dbReference type="GO" id="GO:0009228">
    <property type="term" value="P:thiamine biosynthetic process"/>
    <property type="evidence" value="ECO:0007669"/>
    <property type="project" value="UniProtKB-KW"/>
</dbReference>
<evidence type="ECO:0000256" key="5">
    <source>
        <dbReference type="ARBA" id="ARBA00022679"/>
    </source>
</evidence>
<evidence type="ECO:0000256" key="7">
    <source>
        <dbReference type="ARBA" id="ARBA00022741"/>
    </source>
</evidence>